<evidence type="ECO:0000313" key="3">
    <source>
        <dbReference type="Proteomes" id="UP001291623"/>
    </source>
</evidence>
<gene>
    <name evidence="2" type="ORF">RND71_002070</name>
</gene>
<evidence type="ECO:0000256" key="1">
    <source>
        <dbReference type="SAM" id="MobiDB-lite"/>
    </source>
</evidence>
<name>A0AAE1T2E4_9SOLA</name>
<sequence>MASQQVLKPGDITSIQSLTTVPSTSHASPEQIIMKKNYVDLVNPNGGDNMQTEINDIEPIPIKEVKMVDGEPSTINENVDEQIVQTRNTFATLTEDNEIPEKNDKTEVTNETD</sequence>
<dbReference type="EMBL" id="JAVYJV010000001">
    <property type="protein sequence ID" value="KAK4380208.1"/>
    <property type="molecule type" value="Genomic_DNA"/>
</dbReference>
<accession>A0AAE1T2E4</accession>
<reference evidence="2" key="1">
    <citation type="submission" date="2023-12" db="EMBL/GenBank/DDBJ databases">
        <title>Genome assembly of Anisodus tanguticus.</title>
        <authorList>
            <person name="Wang Y.-J."/>
        </authorList>
    </citation>
    <scope>NUCLEOTIDE SEQUENCE</scope>
    <source>
        <strain evidence="2">KB-2021</strain>
        <tissue evidence="2">Leaf</tissue>
    </source>
</reference>
<organism evidence="2 3">
    <name type="scientific">Anisodus tanguticus</name>
    <dbReference type="NCBI Taxonomy" id="243964"/>
    <lineage>
        <taxon>Eukaryota</taxon>
        <taxon>Viridiplantae</taxon>
        <taxon>Streptophyta</taxon>
        <taxon>Embryophyta</taxon>
        <taxon>Tracheophyta</taxon>
        <taxon>Spermatophyta</taxon>
        <taxon>Magnoliopsida</taxon>
        <taxon>eudicotyledons</taxon>
        <taxon>Gunneridae</taxon>
        <taxon>Pentapetalae</taxon>
        <taxon>asterids</taxon>
        <taxon>lamiids</taxon>
        <taxon>Solanales</taxon>
        <taxon>Solanaceae</taxon>
        <taxon>Solanoideae</taxon>
        <taxon>Hyoscyameae</taxon>
        <taxon>Anisodus</taxon>
    </lineage>
</organism>
<evidence type="ECO:0000313" key="2">
    <source>
        <dbReference type="EMBL" id="KAK4380208.1"/>
    </source>
</evidence>
<feature type="region of interest" description="Disordered" evidence="1">
    <location>
        <begin position="92"/>
        <end position="113"/>
    </location>
</feature>
<protein>
    <submittedName>
        <fullName evidence="2">Uncharacterized protein</fullName>
    </submittedName>
</protein>
<keyword evidence="3" id="KW-1185">Reference proteome</keyword>
<feature type="compositionally biased region" description="Polar residues" evidence="1">
    <location>
        <begin position="13"/>
        <end position="28"/>
    </location>
</feature>
<comment type="caution">
    <text evidence="2">The sequence shown here is derived from an EMBL/GenBank/DDBJ whole genome shotgun (WGS) entry which is preliminary data.</text>
</comment>
<proteinExistence type="predicted"/>
<feature type="region of interest" description="Disordered" evidence="1">
    <location>
        <begin position="1"/>
        <end position="29"/>
    </location>
</feature>
<dbReference type="Proteomes" id="UP001291623">
    <property type="component" value="Unassembled WGS sequence"/>
</dbReference>
<feature type="compositionally biased region" description="Basic and acidic residues" evidence="1">
    <location>
        <begin position="99"/>
        <end position="113"/>
    </location>
</feature>
<dbReference type="AlphaFoldDB" id="A0AAE1T2E4"/>